<dbReference type="AlphaFoldDB" id="X1R3G6"/>
<feature type="non-terminal residue" evidence="2">
    <location>
        <position position="43"/>
    </location>
</feature>
<feature type="compositionally biased region" description="Basic and acidic residues" evidence="1">
    <location>
        <begin position="19"/>
        <end position="36"/>
    </location>
</feature>
<protein>
    <submittedName>
        <fullName evidence="2">Uncharacterized protein</fullName>
    </submittedName>
</protein>
<reference evidence="2" key="1">
    <citation type="journal article" date="2014" name="Front. Microbiol.">
        <title>High frequency of phylogenetically diverse reductive dehalogenase-homologous genes in deep subseafloor sedimentary metagenomes.</title>
        <authorList>
            <person name="Kawai M."/>
            <person name="Futagami T."/>
            <person name="Toyoda A."/>
            <person name="Takaki Y."/>
            <person name="Nishi S."/>
            <person name="Hori S."/>
            <person name="Arai W."/>
            <person name="Tsubouchi T."/>
            <person name="Morono Y."/>
            <person name="Uchiyama I."/>
            <person name="Ito T."/>
            <person name="Fujiyama A."/>
            <person name="Inagaki F."/>
            <person name="Takami H."/>
        </authorList>
    </citation>
    <scope>NUCLEOTIDE SEQUENCE</scope>
    <source>
        <strain evidence="2">Expedition CK06-06</strain>
    </source>
</reference>
<sequence>MFDRLRKIIYISKVKQMGKGKEKAGEKKKEVSKELYDELNTGP</sequence>
<proteinExistence type="predicted"/>
<dbReference type="EMBL" id="BARW01006383">
    <property type="protein sequence ID" value="GAI75073.1"/>
    <property type="molecule type" value="Genomic_DNA"/>
</dbReference>
<name>X1R3G6_9ZZZZ</name>
<feature type="region of interest" description="Disordered" evidence="1">
    <location>
        <begin position="16"/>
        <end position="43"/>
    </location>
</feature>
<accession>X1R3G6</accession>
<gene>
    <name evidence="2" type="ORF">S12H4_13399</name>
</gene>
<comment type="caution">
    <text evidence="2">The sequence shown here is derived from an EMBL/GenBank/DDBJ whole genome shotgun (WGS) entry which is preliminary data.</text>
</comment>
<evidence type="ECO:0000313" key="2">
    <source>
        <dbReference type="EMBL" id="GAI75073.1"/>
    </source>
</evidence>
<evidence type="ECO:0000256" key="1">
    <source>
        <dbReference type="SAM" id="MobiDB-lite"/>
    </source>
</evidence>
<organism evidence="2">
    <name type="scientific">marine sediment metagenome</name>
    <dbReference type="NCBI Taxonomy" id="412755"/>
    <lineage>
        <taxon>unclassified sequences</taxon>
        <taxon>metagenomes</taxon>
        <taxon>ecological metagenomes</taxon>
    </lineage>
</organism>